<dbReference type="AlphaFoldDB" id="A0A8H5D6I6"/>
<dbReference type="OrthoDB" id="3032844at2759"/>
<evidence type="ECO:0000313" key="1">
    <source>
        <dbReference type="EMBL" id="KAF5354501.1"/>
    </source>
</evidence>
<comment type="caution">
    <text evidence="1">The sequence shown here is derived from an EMBL/GenBank/DDBJ whole genome shotgun (WGS) entry which is preliminary data.</text>
</comment>
<dbReference type="EMBL" id="JAACJM010000059">
    <property type="protein sequence ID" value="KAF5354501.1"/>
    <property type="molecule type" value="Genomic_DNA"/>
</dbReference>
<keyword evidence="2" id="KW-1185">Reference proteome</keyword>
<evidence type="ECO:0000313" key="2">
    <source>
        <dbReference type="Proteomes" id="UP000559256"/>
    </source>
</evidence>
<sequence>MSDSTSGNFRNTITDGIQEISALLPLLGTEQCEEHISSGLTRGYFYVAATPLSIFSSLGLAKAAFKTLVASIYIPSWNSHGARILANARFWGVGDNLPLILLDQEKRLEKEEAAVEEKSKEKSELPLAWGARLECCKPQKHGHNFPSPQYLAGSRLHSLLKDLRVHEDSSITLMLQFGDKHLQQEGPLIPRHGMVIPHHIPLQQGYETLFTKWTLMTSDTRSQRLQYEDRQHVMEAVEGKLEDGAWHNGLLFLNFSSKWREIEKKVLELYCNIDDKIIECTTWLRARLTSLGEKEHVVNMVLKVYWRDMEKGLLKEVHCWDCKLWDCHQQMTKELDSDCLKEQAVCDWSTNTWNQLNDQVCCMEGRTKKLEYELNELNEYQFWGSWGRLIESMTSEHPS</sequence>
<accession>A0A8H5D6I6</accession>
<organism evidence="1 2">
    <name type="scientific">Tetrapyrgos nigripes</name>
    <dbReference type="NCBI Taxonomy" id="182062"/>
    <lineage>
        <taxon>Eukaryota</taxon>
        <taxon>Fungi</taxon>
        <taxon>Dikarya</taxon>
        <taxon>Basidiomycota</taxon>
        <taxon>Agaricomycotina</taxon>
        <taxon>Agaricomycetes</taxon>
        <taxon>Agaricomycetidae</taxon>
        <taxon>Agaricales</taxon>
        <taxon>Marasmiineae</taxon>
        <taxon>Marasmiaceae</taxon>
        <taxon>Tetrapyrgos</taxon>
    </lineage>
</organism>
<gene>
    <name evidence="1" type="ORF">D9758_012402</name>
</gene>
<dbReference type="Proteomes" id="UP000559256">
    <property type="component" value="Unassembled WGS sequence"/>
</dbReference>
<name>A0A8H5D6I6_9AGAR</name>
<reference evidence="1 2" key="1">
    <citation type="journal article" date="2020" name="ISME J.">
        <title>Uncovering the hidden diversity of litter-decomposition mechanisms in mushroom-forming fungi.</title>
        <authorList>
            <person name="Floudas D."/>
            <person name="Bentzer J."/>
            <person name="Ahren D."/>
            <person name="Johansson T."/>
            <person name="Persson P."/>
            <person name="Tunlid A."/>
        </authorList>
    </citation>
    <scope>NUCLEOTIDE SEQUENCE [LARGE SCALE GENOMIC DNA]</scope>
    <source>
        <strain evidence="1 2">CBS 291.85</strain>
    </source>
</reference>
<protein>
    <submittedName>
        <fullName evidence="1">Uncharacterized protein</fullName>
    </submittedName>
</protein>
<proteinExistence type="predicted"/>